<evidence type="ECO:0000313" key="2">
    <source>
        <dbReference type="EMBL" id="ODQ71062.1"/>
    </source>
</evidence>
<dbReference type="Proteomes" id="UP000094385">
    <property type="component" value="Unassembled WGS sequence"/>
</dbReference>
<dbReference type="PANTHER" id="PTHR47534">
    <property type="entry name" value="YALI0E05731P"/>
    <property type="match status" value="1"/>
</dbReference>
<dbReference type="PANTHER" id="PTHR47534:SF3">
    <property type="entry name" value="ALCOHOL DEHYDROGENASE-LIKE C-TERMINAL DOMAIN-CONTAINING PROTEIN"/>
    <property type="match status" value="1"/>
</dbReference>
<dbReference type="SUPFAM" id="SSF51735">
    <property type="entry name" value="NAD(P)-binding Rossmann-fold domains"/>
    <property type="match status" value="1"/>
</dbReference>
<dbReference type="OrthoDB" id="2898509at2759"/>
<organism evidence="2 3">
    <name type="scientific">Lipomyces starkeyi NRRL Y-11557</name>
    <dbReference type="NCBI Taxonomy" id="675824"/>
    <lineage>
        <taxon>Eukaryota</taxon>
        <taxon>Fungi</taxon>
        <taxon>Dikarya</taxon>
        <taxon>Ascomycota</taxon>
        <taxon>Saccharomycotina</taxon>
        <taxon>Lipomycetes</taxon>
        <taxon>Lipomycetales</taxon>
        <taxon>Lipomycetaceae</taxon>
        <taxon>Lipomyces</taxon>
    </lineage>
</organism>
<name>A0A1E3Q1N9_LIPST</name>
<evidence type="ECO:0000256" key="1">
    <source>
        <dbReference type="ARBA" id="ARBA00023002"/>
    </source>
</evidence>
<dbReference type="InterPro" id="IPR052228">
    <property type="entry name" value="Sec_Metab_Biosynth_Oxidored"/>
</dbReference>
<keyword evidence="1" id="KW-0560">Oxidoreductase</keyword>
<dbReference type="InterPro" id="IPR002347">
    <property type="entry name" value="SDR_fam"/>
</dbReference>
<dbReference type="Gene3D" id="3.40.50.720">
    <property type="entry name" value="NAD(P)-binding Rossmann-like Domain"/>
    <property type="match status" value="1"/>
</dbReference>
<protein>
    <recommendedName>
        <fullName evidence="4">Ketoreductase (KR) domain-containing protein</fullName>
    </recommendedName>
</protein>
<sequence length="348" mass="37943">MVNIKTVRISNSSLKGKPSGMVALFVGGTSGIGKGTLIQFAKYANAPKVYIVGRSKASATPLLNELKSLNPEGTFIFIETEISLIRNADEVCEGIKAKEQKLDLAFLSPGFLSGAGRQETSEGIDTFCALSYYIRLRIIYNLLPLLSASPSPRVVAIFAGGKERAIDIEDLEMRNDYSLAKAVDICTTQTTLAFEELAKSYPMVAFCHVHPGFVTTGIIVRFTETVKGMWKLLAMLARWTAIPMLHVFGRSIMTAGEYGVFVATSAKYQPAEPKQDVGVAVSKGVDVAKSTVVSDGKRNGVYRLDKYGESVNNECDRILAGYRADQVGKKVWEETLSVWEKALKKGES</sequence>
<dbReference type="InterPro" id="IPR036291">
    <property type="entry name" value="NAD(P)-bd_dom_sf"/>
</dbReference>
<gene>
    <name evidence="2" type="ORF">LIPSTDRAFT_5092</name>
</gene>
<dbReference type="GO" id="GO:0016491">
    <property type="term" value="F:oxidoreductase activity"/>
    <property type="evidence" value="ECO:0007669"/>
    <property type="project" value="UniProtKB-KW"/>
</dbReference>
<accession>A0A1E3Q1N9</accession>
<proteinExistence type="predicted"/>
<evidence type="ECO:0008006" key="4">
    <source>
        <dbReference type="Google" id="ProtNLM"/>
    </source>
</evidence>
<keyword evidence="3" id="KW-1185">Reference proteome</keyword>
<dbReference type="Pfam" id="PF00106">
    <property type="entry name" value="adh_short"/>
    <property type="match status" value="1"/>
</dbReference>
<dbReference type="AlphaFoldDB" id="A0A1E3Q1N9"/>
<reference evidence="2 3" key="1">
    <citation type="journal article" date="2016" name="Proc. Natl. Acad. Sci. U.S.A.">
        <title>Comparative genomics of biotechnologically important yeasts.</title>
        <authorList>
            <person name="Riley R."/>
            <person name="Haridas S."/>
            <person name="Wolfe K.H."/>
            <person name="Lopes M.R."/>
            <person name="Hittinger C.T."/>
            <person name="Goeker M."/>
            <person name="Salamov A.A."/>
            <person name="Wisecaver J.H."/>
            <person name="Long T.M."/>
            <person name="Calvey C.H."/>
            <person name="Aerts A.L."/>
            <person name="Barry K.W."/>
            <person name="Choi C."/>
            <person name="Clum A."/>
            <person name="Coughlan A.Y."/>
            <person name="Deshpande S."/>
            <person name="Douglass A.P."/>
            <person name="Hanson S.J."/>
            <person name="Klenk H.-P."/>
            <person name="LaButti K.M."/>
            <person name="Lapidus A."/>
            <person name="Lindquist E.A."/>
            <person name="Lipzen A.M."/>
            <person name="Meier-Kolthoff J.P."/>
            <person name="Ohm R.A."/>
            <person name="Otillar R.P."/>
            <person name="Pangilinan J.L."/>
            <person name="Peng Y."/>
            <person name="Rokas A."/>
            <person name="Rosa C.A."/>
            <person name="Scheuner C."/>
            <person name="Sibirny A.A."/>
            <person name="Slot J.C."/>
            <person name="Stielow J.B."/>
            <person name="Sun H."/>
            <person name="Kurtzman C.P."/>
            <person name="Blackwell M."/>
            <person name="Grigoriev I.V."/>
            <person name="Jeffries T.W."/>
        </authorList>
    </citation>
    <scope>NUCLEOTIDE SEQUENCE [LARGE SCALE GENOMIC DNA]</scope>
    <source>
        <strain evidence="2 3">NRRL Y-11557</strain>
    </source>
</reference>
<dbReference type="STRING" id="675824.A0A1E3Q1N9"/>
<dbReference type="EMBL" id="KV454298">
    <property type="protein sequence ID" value="ODQ71062.1"/>
    <property type="molecule type" value="Genomic_DNA"/>
</dbReference>
<evidence type="ECO:0000313" key="3">
    <source>
        <dbReference type="Proteomes" id="UP000094385"/>
    </source>
</evidence>